<dbReference type="HAMAP" id="MF_00366">
    <property type="entry name" value="RNApol_bact_RpoZ"/>
    <property type="match status" value="1"/>
</dbReference>
<dbReference type="AlphaFoldDB" id="A0A0K2XLY7"/>
<dbReference type="GO" id="GO:0000428">
    <property type="term" value="C:DNA-directed RNA polymerase complex"/>
    <property type="evidence" value="ECO:0007669"/>
    <property type="project" value="UniProtKB-KW"/>
</dbReference>
<comment type="function">
    <text evidence="11">Promotes RNA polymerase assembly. Latches the N- and C-terminal regions of the beta' subunit thereby facilitating its interaction with the beta and alpha subunits.</text>
</comment>
<dbReference type="InterPro" id="IPR036161">
    <property type="entry name" value="RPB6/omega-like_sf"/>
</dbReference>
<organism evidence="12 13">
    <name type="scientific">Helicobacter heilmannii</name>
    <dbReference type="NCBI Taxonomy" id="35817"/>
    <lineage>
        <taxon>Bacteria</taxon>
        <taxon>Pseudomonadati</taxon>
        <taxon>Campylobacterota</taxon>
        <taxon>Epsilonproteobacteria</taxon>
        <taxon>Campylobacterales</taxon>
        <taxon>Helicobacteraceae</taxon>
        <taxon>Helicobacter</taxon>
    </lineage>
</organism>
<comment type="similarity">
    <text evidence="1 11">Belongs to the RNA polymerase subunit omega family.</text>
</comment>
<comment type="subunit">
    <text evidence="11">The RNAP catalytic core consists of 2 alpha, 1 beta, 1 beta' and 1 omega subunit. When a sigma factor is associated with the core the holoenzyme is formed, which can initiate transcription.</text>
</comment>
<comment type="catalytic activity">
    <reaction evidence="10 11">
        <text>RNA(n) + a ribonucleoside 5'-triphosphate = RNA(n+1) + diphosphate</text>
        <dbReference type="Rhea" id="RHEA:21248"/>
        <dbReference type="Rhea" id="RHEA-COMP:14527"/>
        <dbReference type="Rhea" id="RHEA-COMP:17342"/>
        <dbReference type="ChEBI" id="CHEBI:33019"/>
        <dbReference type="ChEBI" id="CHEBI:61557"/>
        <dbReference type="ChEBI" id="CHEBI:140395"/>
        <dbReference type="EC" id="2.7.7.6"/>
    </reaction>
</comment>
<dbReference type="GO" id="GO:0006351">
    <property type="term" value="P:DNA-templated transcription"/>
    <property type="evidence" value="ECO:0007669"/>
    <property type="project" value="UniProtKB-UniRule"/>
</dbReference>
<gene>
    <name evidence="11" type="primary">rpoZ</name>
    <name evidence="12" type="ORF">HHE01_03680</name>
</gene>
<keyword evidence="13" id="KW-1185">Reference proteome</keyword>
<evidence type="ECO:0000256" key="10">
    <source>
        <dbReference type="ARBA" id="ARBA00048552"/>
    </source>
</evidence>
<dbReference type="OrthoDB" id="5334728at2"/>
<evidence type="ECO:0000256" key="7">
    <source>
        <dbReference type="ARBA" id="ARBA00023163"/>
    </source>
</evidence>
<dbReference type="SMART" id="SM01409">
    <property type="entry name" value="RNA_pol_Rpb6"/>
    <property type="match status" value="1"/>
</dbReference>
<dbReference type="SUPFAM" id="SSF63562">
    <property type="entry name" value="RPB6/omega subunit-like"/>
    <property type="match status" value="1"/>
</dbReference>
<evidence type="ECO:0000256" key="1">
    <source>
        <dbReference type="ARBA" id="ARBA00006711"/>
    </source>
</evidence>
<dbReference type="STRING" id="1216962.BN341_10920"/>
<reference evidence="13" key="1">
    <citation type="submission" date="2014-12" db="EMBL/GenBank/DDBJ databases">
        <authorList>
            <person name="Smet A."/>
        </authorList>
    </citation>
    <scope>NUCLEOTIDE SEQUENCE [LARGE SCALE GENOMIC DNA]</scope>
</reference>
<evidence type="ECO:0000313" key="12">
    <source>
        <dbReference type="EMBL" id="CRI34567.1"/>
    </source>
</evidence>
<evidence type="ECO:0000256" key="5">
    <source>
        <dbReference type="ARBA" id="ARBA00022679"/>
    </source>
</evidence>
<evidence type="ECO:0000256" key="11">
    <source>
        <dbReference type="HAMAP-Rule" id="MF_00366"/>
    </source>
</evidence>
<proteinExistence type="inferred from homology"/>
<dbReference type="NCBIfam" id="TIGR00690">
    <property type="entry name" value="rpoZ"/>
    <property type="match status" value="1"/>
</dbReference>
<dbReference type="RefSeq" id="WP_015106859.1">
    <property type="nucleotide sequence ID" value="NZ_AP026684.1"/>
</dbReference>
<evidence type="ECO:0000256" key="4">
    <source>
        <dbReference type="ARBA" id="ARBA00022478"/>
    </source>
</evidence>
<dbReference type="NCBIfam" id="NF001579">
    <property type="entry name" value="PRK00392.6-2"/>
    <property type="match status" value="1"/>
</dbReference>
<name>A0A0K2XLY7_HELHE</name>
<sequence>MRTEEIVAKALDKVNGDRYILSNLIFSRVKQLGAGVQPLVAMDTKTHKPTDIAICEIAEGKIGLDSIDERL</sequence>
<keyword evidence="5 11" id="KW-0808">Transferase</keyword>
<evidence type="ECO:0000313" key="13">
    <source>
        <dbReference type="Proteomes" id="UP000046090"/>
    </source>
</evidence>
<dbReference type="EMBL" id="CDMK01000002">
    <property type="protein sequence ID" value="CRI34567.1"/>
    <property type="molecule type" value="Genomic_DNA"/>
</dbReference>
<dbReference type="Pfam" id="PF01192">
    <property type="entry name" value="RNA_pol_Rpb6"/>
    <property type="match status" value="1"/>
</dbReference>
<keyword evidence="4 11" id="KW-0240">DNA-directed RNA polymerase</keyword>
<evidence type="ECO:0000256" key="3">
    <source>
        <dbReference type="ARBA" id="ARBA00013725"/>
    </source>
</evidence>
<dbReference type="GeneID" id="76197105"/>
<dbReference type="GO" id="GO:0003899">
    <property type="term" value="F:DNA-directed RNA polymerase activity"/>
    <property type="evidence" value="ECO:0007669"/>
    <property type="project" value="UniProtKB-UniRule"/>
</dbReference>
<evidence type="ECO:0000256" key="9">
    <source>
        <dbReference type="ARBA" id="ARBA00030998"/>
    </source>
</evidence>
<evidence type="ECO:0000256" key="2">
    <source>
        <dbReference type="ARBA" id="ARBA00012418"/>
    </source>
</evidence>
<dbReference type="InterPro" id="IPR006110">
    <property type="entry name" value="Pol_omega/Rpo6/RPB6"/>
</dbReference>
<evidence type="ECO:0000256" key="6">
    <source>
        <dbReference type="ARBA" id="ARBA00022695"/>
    </source>
</evidence>
<dbReference type="GO" id="GO:0003677">
    <property type="term" value="F:DNA binding"/>
    <property type="evidence" value="ECO:0007669"/>
    <property type="project" value="UniProtKB-UniRule"/>
</dbReference>
<dbReference type="EC" id="2.7.7.6" evidence="2 11"/>
<evidence type="ECO:0000256" key="8">
    <source>
        <dbReference type="ARBA" id="ARBA00029924"/>
    </source>
</evidence>
<keyword evidence="6 11" id="KW-0548">Nucleotidyltransferase</keyword>
<dbReference type="Proteomes" id="UP000046090">
    <property type="component" value="Unassembled WGS sequence"/>
</dbReference>
<protein>
    <recommendedName>
        <fullName evidence="3 11">DNA-directed RNA polymerase subunit omega</fullName>
        <shortName evidence="11">RNAP omega subunit</shortName>
        <ecNumber evidence="2 11">2.7.7.6</ecNumber>
    </recommendedName>
    <alternativeName>
        <fullName evidence="9 11">RNA polymerase omega subunit</fullName>
    </alternativeName>
    <alternativeName>
        <fullName evidence="8 11">Transcriptase subunit omega</fullName>
    </alternativeName>
</protein>
<dbReference type="Gene3D" id="3.90.940.10">
    <property type="match status" value="1"/>
</dbReference>
<dbReference type="InterPro" id="IPR003716">
    <property type="entry name" value="DNA-dir_RNA_pol_omega"/>
</dbReference>
<accession>A0A0K2XLY7</accession>
<keyword evidence="7 11" id="KW-0804">Transcription</keyword>